<feature type="region of interest" description="Disordered" evidence="1">
    <location>
        <begin position="137"/>
        <end position="174"/>
    </location>
</feature>
<dbReference type="WBParaSite" id="scaffold14642_cov269.g17549">
    <property type="protein sequence ID" value="scaffold14642_cov269.g17549"/>
    <property type="gene ID" value="scaffold14642_cov269.g17549"/>
</dbReference>
<feature type="compositionally biased region" description="Low complexity" evidence="1">
    <location>
        <begin position="513"/>
        <end position="523"/>
    </location>
</feature>
<sequence length="601" mass="63609">MLFAEEMNPSYFGATTLGGNPSALPPASMDMTSWKPIGHNSTDFTPIYNDSTAGGGPGIGSKLITIWGHPMDYNDTGHADPSASSTYAAAAANLPNYPNNGFCWNDSQQPASAFHQIPPQYDQMPFQQQETKFTVNGSFHPQQQPHPPPQSHRYNRNSKWDQQAPIRDDGSAFGNNLYATTPPYGMVHTFGGVGDNRLIPSNGQRGNAGPSQRWGDTIGSGGGSTIPNQIGKFGGCEVISVLPHTNAGPPPHHPPQHRGPPQIRGSNGAIFTAGPPPLHIAPPSNRPLPNHPSHLIGGHMGGPPPAPTPLLPSLNQQPTHSIGTFGNGNNGVPLHIQGNIPPNGPNNNIQTGQIDDAYWHWQDPNSQLRKWKHDTGIAIWGDPIKQANMPIKRWTNYTSDEVVTEVMPGGWGDLPPIGTNVNNINLSNNNNGTTDNSNHASENNANNNVLQNFGNHGQAPNNQQQTNRSNSLSAATRGGGNGQFFSGVPPTSSETPVSTVGQSSIFQPPPPSLLSSMMIDPLSGHASSDIDQQSTGGNGSGESTSRKATVSPPDGSNSFGGGVRQPPQQTTHRQANKKVSLADELSSLVVSNNHGLGGGIW</sequence>
<dbReference type="Proteomes" id="UP000887561">
    <property type="component" value="Unplaced"/>
</dbReference>
<feature type="region of interest" description="Disordered" evidence="1">
    <location>
        <begin position="245"/>
        <end position="269"/>
    </location>
</feature>
<feature type="compositionally biased region" description="Polar residues" evidence="1">
    <location>
        <begin position="315"/>
        <end position="324"/>
    </location>
</feature>
<feature type="compositionally biased region" description="Polar residues" evidence="1">
    <location>
        <begin position="489"/>
        <end position="501"/>
    </location>
</feature>
<evidence type="ECO:0000313" key="3">
    <source>
        <dbReference type="WBParaSite" id="scaffold14642_cov269.g17549"/>
    </source>
</evidence>
<organism evidence="2 3">
    <name type="scientific">Meloidogyne javanica</name>
    <name type="common">Root-knot nematode worm</name>
    <dbReference type="NCBI Taxonomy" id="6303"/>
    <lineage>
        <taxon>Eukaryota</taxon>
        <taxon>Metazoa</taxon>
        <taxon>Ecdysozoa</taxon>
        <taxon>Nematoda</taxon>
        <taxon>Chromadorea</taxon>
        <taxon>Rhabditida</taxon>
        <taxon>Tylenchina</taxon>
        <taxon>Tylenchomorpha</taxon>
        <taxon>Tylenchoidea</taxon>
        <taxon>Meloidogynidae</taxon>
        <taxon>Meloidogyninae</taxon>
        <taxon>Meloidogyne</taxon>
        <taxon>Meloidogyne incognita group</taxon>
    </lineage>
</organism>
<proteinExistence type="predicted"/>
<dbReference type="AlphaFoldDB" id="A0A915LR03"/>
<name>A0A915LR03_MELJA</name>
<evidence type="ECO:0000313" key="2">
    <source>
        <dbReference type="Proteomes" id="UP000887561"/>
    </source>
</evidence>
<keyword evidence="2" id="KW-1185">Reference proteome</keyword>
<feature type="compositionally biased region" description="Low complexity" evidence="1">
    <location>
        <begin position="422"/>
        <end position="455"/>
    </location>
</feature>
<evidence type="ECO:0000256" key="1">
    <source>
        <dbReference type="SAM" id="MobiDB-lite"/>
    </source>
</evidence>
<reference evidence="3" key="1">
    <citation type="submission" date="2022-11" db="UniProtKB">
        <authorList>
            <consortium name="WormBaseParasite"/>
        </authorList>
    </citation>
    <scope>IDENTIFICATION</scope>
</reference>
<accession>A0A915LR03</accession>
<protein>
    <submittedName>
        <fullName evidence="3">Uncharacterized protein</fullName>
    </submittedName>
</protein>
<feature type="region of interest" description="Disordered" evidence="1">
    <location>
        <begin position="282"/>
        <end position="343"/>
    </location>
</feature>
<feature type="compositionally biased region" description="Polar residues" evidence="1">
    <location>
        <begin position="458"/>
        <end position="474"/>
    </location>
</feature>
<feature type="region of interest" description="Disordered" evidence="1">
    <location>
        <begin position="422"/>
        <end position="578"/>
    </location>
</feature>